<evidence type="ECO:0000313" key="14">
    <source>
        <dbReference type="Proteomes" id="UP000800040"/>
    </source>
</evidence>
<keyword evidence="5 13" id="KW-0418">Kinase</keyword>
<evidence type="ECO:0000256" key="11">
    <source>
        <dbReference type="SAM" id="Phobius"/>
    </source>
</evidence>
<reference evidence="13" key="1">
    <citation type="submission" date="2020-01" db="EMBL/GenBank/DDBJ databases">
        <authorList>
            <consortium name="DOE Joint Genome Institute"/>
            <person name="Haridas S."/>
            <person name="Albert R."/>
            <person name="Binder M."/>
            <person name="Bloem J."/>
            <person name="Labutti K."/>
            <person name="Salamov A."/>
            <person name="Andreopoulos B."/>
            <person name="Baker S.E."/>
            <person name="Barry K."/>
            <person name="Bills G."/>
            <person name="Bluhm B.H."/>
            <person name="Cannon C."/>
            <person name="Castanera R."/>
            <person name="Culley D.E."/>
            <person name="Daum C."/>
            <person name="Ezra D."/>
            <person name="Gonzalez J.B."/>
            <person name="Henrissat B."/>
            <person name="Kuo A."/>
            <person name="Liang C."/>
            <person name="Lipzen A."/>
            <person name="Lutzoni F."/>
            <person name="Magnuson J."/>
            <person name="Mondo S."/>
            <person name="Nolan M."/>
            <person name="Ohm R."/>
            <person name="Pangilinan J."/>
            <person name="Park H.-J."/>
            <person name="Ramirez L."/>
            <person name="Alfaro M."/>
            <person name="Sun H."/>
            <person name="Tritt A."/>
            <person name="Yoshinaga Y."/>
            <person name="Zwiers L.-H."/>
            <person name="Turgeon B.G."/>
            <person name="Goodwin S.B."/>
            <person name="Spatafora J.W."/>
            <person name="Crous P.W."/>
            <person name="Grigoriev I.V."/>
        </authorList>
    </citation>
    <scope>NUCLEOTIDE SEQUENCE</scope>
    <source>
        <strain evidence="13">P77</strain>
    </source>
</reference>
<evidence type="ECO:0000256" key="9">
    <source>
        <dbReference type="ARBA" id="ARBA00048679"/>
    </source>
</evidence>
<accession>A0A6A5KE62</accession>
<dbReference type="PROSITE" id="PS50011">
    <property type="entry name" value="PROTEIN_KINASE_DOM"/>
    <property type="match status" value="1"/>
</dbReference>
<dbReference type="FunFam" id="1.10.510.10:FF:000699">
    <property type="entry name" value="Probable serine/threonine-protein kinase iksA"/>
    <property type="match status" value="1"/>
</dbReference>
<name>A0A6A5KE62_9PLEO</name>
<dbReference type="InterPro" id="IPR050339">
    <property type="entry name" value="CC_SR_Kinase"/>
</dbReference>
<evidence type="ECO:0000256" key="1">
    <source>
        <dbReference type="ARBA" id="ARBA00012513"/>
    </source>
</evidence>
<protein>
    <recommendedName>
        <fullName evidence="1">non-specific serine/threonine protein kinase</fullName>
        <ecNumber evidence="1">2.7.11.1</ecNumber>
    </recommendedName>
</protein>
<dbReference type="Proteomes" id="UP000800040">
    <property type="component" value="Unassembled WGS sequence"/>
</dbReference>
<sequence length="695" mass="77302">MSLIPYAPAESREIVLRHGSAVVVYDQRSKQLSLRDASRTTDIDSPSCPYCHRPYREPSPHDDDNSDGHEHAAPGIPTDNGFVNPAYFQMLRRSQPGSTEASRPSSPHKQLTPAPLRMSSFHAPEGSEFVGSTPVQPARSQGISARAFSPNYFKDFFIEERELGRGGKGVVLLVQHILDGVHLGKFACKRVPVGDDHEWLEKVLIEVQLLQTLSHQNLVSYRHVWLEDYQISSFGPSVPCAFILQQYCNGGDLHSYILDSVKTTVTKEQMKERLRRRSKGQLEEPEDGHGPRRMQFEEIISFFKDITSGLSHLHANGYIHRDLKPSNCLLHRTGHEIRVLVSDFGEVQAANIARNSTGATGTISYCAPEVLRQERPGGTFGNFTTKSDIFSLGMIVYFMCFARLPYRNADGIDEDNEDLDQLRAEISTWAGIDDEQRVRSDLPEKLYRSLKRLLALNPDERPGAEEILHVLKSPLVFDEYNAYADPSALDDLSPRISRADTPSPSPTQASRKRPSVTYTRPGRSKLSASVMDRSPSPPNPQPMRRQSSEDGAVILRRKVDFPLPTPSPGARTPSPQRLMLPPPPPPNAPSNLSRLSRNPAAIGITKVALFCAKAFSLLSPCQPFAADARILYPLLCLASLDFLSISLGGRFMGRHISLGGLGSSMMLLVTHMVVVAVMLKWEKLCTRRGVVWDEL</sequence>
<dbReference type="SMART" id="SM00220">
    <property type="entry name" value="S_TKc"/>
    <property type="match status" value="1"/>
</dbReference>
<dbReference type="GO" id="GO:0005737">
    <property type="term" value="C:cytoplasm"/>
    <property type="evidence" value="ECO:0007669"/>
    <property type="project" value="TreeGrafter"/>
</dbReference>
<evidence type="ECO:0000256" key="8">
    <source>
        <dbReference type="ARBA" id="ARBA00047899"/>
    </source>
</evidence>
<gene>
    <name evidence="13" type="ORF">BDW02DRAFT_569796</name>
</gene>
<dbReference type="InterPro" id="IPR011009">
    <property type="entry name" value="Kinase-like_dom_sf"/>
</dbReference>
<evidence type="ECO:0000256" key="6">
    <source>
        <dbReference type="ARBA" id="ARBA00022840"/>
    </source>
</evidence>
<dbReference type="GO" id="GO:0004674">
    <property type="term" value="F:protein serine/threonine kinase activity"/>
    <property type="evidence" value="ECO:0007669"/>
    <property type="project" value="UniProtKB-KW"/>
</dbReference>
<keyword evidence="11" id="KW-0472">Membrane</keyword>
<feature type="region of interest" description="Disordered" evidence="10">
    <location>
        <begin position="271"/>
        <end position="290"/>
    </location>
</feature>
<dbReference type="GO" id="GO:0005524">
    <property type="term" value="F:ATP binding"/>
    <property type="evidence" value="ECO:0007669"/>
    <property type="project" value="UniProtKB-KW"/>
</dbReference>
<feature type="transmembrane region" description="Helical" evidence="11">
    <location>
        <begin position="658"/>
        <end position="679"/>
    </location>
</feature>
<dbReference type="PANTHER" id="PTHR11042:SF138">
    <property type="entry name" value="SERINE_THREONINE-PROTEIN KINASE IKS1-RELATED"/>
    <property type="match status" value="1"/>
</dbReference>
<dbReference type="EC" id="2.7.11.1" evidence="1"/>
<comment type="similarity">
    <text evidence="7">Belongs to the protein kinase superfamily. Ser/Thr protein kinase family. GCN2 subfamily.</text>
</comment>
<keyword evidence="14" id="KW-1185">Reference proteome</keyword>
<dbReference type="Gene3D" id="3.30.200.20">
    <property type="entry name" value="Phosphorylase Kinase, domain 1"/>
    <property type="match status" value="1"/>
</dbReference>
<evidence type="ECO:0000256" key="3">
    <source>
        <dbReference type="ARBA" id="ARBA00022679"/>
    </source>
</evidence>
<dbReference type="Pfam" id="PF00069">
    <property type="entry name" value="Pkinase"/>
    <property type="match status" value="1"/>
</dbReference>
<evidence type="ECO:0000256" key="2">
    <source>
        <dbReference type="ARBA" id="ARBA00022527"/>
    </source>
</evidence>
<evidence type="ECO:0000313" key="13">
    <source>
        <dbReference type="EMBL" id="KAF1833707.1"/>
    </source>
</evidence>
<keyword evidence="6" id="KW-0067">ATP-binding</keyword>
<dbReference type="InterPro" id="IPR000719">
    <property type="entry name" value="Prot_kinase_dom"/>
</dbReference>
<comment type="catalytic activity">
    <reaction evidence="8">
        <text>L-threonyl-[protein] + ATP = O-phospho-L-threonyl-[protein] + ADP + H(+)</text>
        <dbReference type="Rhea" id="RHEA:46608"/>
        <dbReference type="Rhea" id="RHEA-COMP:11060"/>
        <dbReference type="Rhea" id="RHEA-COMP:11605"/>
        <dbReference type="ChEBI" id="CHEBI:15378"/>
        <dbReference type="ChEBI" id="CHEBI:30013"/>
        <dbReference type="ChEBI" id="CHEBI:30616"/>
        <dbReference type="ChEBI" id="CHEBI:61977"/>
        <dbReference type="ChEBI" id="CHEBI:456216"/>
        <dbReference type="EC" id="2.7.11.1"/>
    </reaction>
</comment>
<dbReference type="GO" id="GO:0005634">
    <property type="term" value="C:nucleus"/>
    <property type="evidence" value="ECO:0007669"/>
    <property type="project" value="TreeGrafter"/>
</dbReference>
<feature type="compositionally biased region" description="Polar residues" evidence="10">
    <location>
        <begin position="500"/>
        <end position="509"/>
    </location>
</feature>
<feature type="domain" description="Protein kinase" evidence="12">
    <location>
        <begin position="157"/>
        <end position="476"/>
    </location>
</feature>
<dbReference type="OrthoDB" id="1405469at2759"/>
<proteinExistence type="inferred from homology"/>
<dbReference type="PROSITE" id="PS00108">
    <property type="entry name" value="PROTEIN_KINASE_ST"/>
    <property type="match status" value="1"/>
</dbReference>
<keyword evidence="11" id="KW-0812">Transmembrane</keyword>
<feature type="region of interest" description="Disordered" evidence="10">
    <location>
        <begin position="27"/>
        <end position="79"/>
    </location>
</feature>
<evidence type="ECO:0000259" key="12">
    <source>
        <dbReference type="PROSITE" id="PS50011"/>
    </source>
</evidence>
<dbReference type="EMBL" id="ML975314">
    <property type="protein sequence ID" value="KAF1833707.1"/>
    <property type="molecule type" value="Genomic_DNA"/>
</dbReference>
<comment type="catalytic activity">
    <reaction evidence="9">
        <text>L-seryl-[protein] + ATP = O-phospho-L-seryl-[protein] + ADP + H(+)</text>
        <dbReference type="Rhea" id="RHEA:17989"/>
        <dbReference type="Rhea" id="RHEA-COMP:9863"/>
        <dbReference type="Rhea" id="RHEA-COMP:11604"/>
        <dbReference type="ChEBI" id="CHEBI:15378"/>
        <dbReference type="ChEBI" id="CHEBI:29999"/>
        <dbReference type="ChEBI" id="CHEBI:30616"/>
        <dbReference type="ChEBI" id="CHEBI:83421"/>
        <dbReference type="ChEBI" id="CHEBI:456216"/>
        <dbReference type="EC" id="2.7.11.1"/>
    </reaction>
</comment>
<keyword evidence="2" id="KW-0723">Serine/threonine-protein kinase</keyword>
<feature type="compositionally biased region" description="Polar residues" evidence="10">
    <location>
        <begin position="95"/>
        <end position="109"/>
    </location>
</feature>
<dbReference type="AlphaFoldDB" id="A0A6A5KE62"/>
<dbReference type="CDD" id="cd00180">
    <property type="entry name" value="PKc"/>
    <property type="match status" value="1"/>
</dbReference>
<dbReference type="PANTHER" id="PTHR11042">
    <property type="entry name" value="EUKARYOTIC TRANSLATION INITIATION FACTOR 2-ALPHA KINASE EIF2-ALPHA KINASE -RELATED"/>
    <property type="match status" value="1"/>
</dbReference>
<organism evidence="13 14">
    <name type="scientific">Decorospora gaudefroyi</name>
    <dbReference type="NCBI Taxonomy" id="184978"/>
    <lineage>
        <taxon>Eukaryota</taxon>
        <taxon>Fungi</taxon>
        <taxon>Dikarya</taxon>
        <taxon>Ascomycota</taxon>
        <taxon>Pezizomycotina</taxon>
        <taxon>Dothideomycetes</taxon>
        <taxon>Pleosporomycetidae</taxon>
        <taxon>Pleosporales</taxon>
        <taxon>Pleosporineae</taxon>
        <taxon>Pleosporaceae</taxon>
        <taxon>Decorospora</taxon>
    </lineage>
</organism>
<keyword evidence="11" id="KW-1133">Transmembrane helix</keyword>
<evidence type="ECO:0000256" key="4">
    <source>
        <dbReference type="ARBA" id="ARBA00022741"/>
    </source>
</evidence>
<dbReference type="Gene3D" id="1.10.510.10">
    <property type="entry name" value="Transferase(Phosphotransferase) domain 1"/>
    <property type="match status" value="1"/>
</dbReference>
<evidence type="ECO:0000256" key="7">
    <source>
        <dbReference type="ARBA" id="ARBA00037982"/>
    </source>
</evidence>
<keyword evidence="4" id="KW-0547">Nucleotide-binding</keyword>
<dbReference type="InterPro" id="IPR008271">
    <property type="entry name" value="Ser/Thr_kinase_AS"/>
</dbReference>
<evidence type="ECO:0000256" key="10">
    <source>
        <dbReference type="SAM" id="MobiDB-lite"/>
    </source>
</evidence>
<evidence type="ECO:0000256" key="5">
    <source>
        <dbReference type="ARBA" id="ARBA00022777"/>
    </source>
</evidence>
<keyword evidence="3" id="KW-0808">Transferase</keyword>
<feature type="region of interest" description="Disordered" evidence="10">
    <location>
        <begin position="488"/>
        <end position="593"/>
    </location>
</feature>
<feature type="compositionally biased region" description="Basic and acidic residues" evidence="10">
    <location>
        <begin position="54"/>
        <end position="72"/>
    </location>
</feature>
<dbReference type="SUPFAM" id="SSF56112">
    <property type="entry name" value="Protein kinase-like (PK-like)"/>
    <property type="match status" value="1"/>
</dbReference>
<feature type="region of interest" description="Disordered" evidence="10">
    <location>
        <begin position="93"/>
        <end position="114"/>
    </location>
</feature>
<dbReference type="FunFam" id="3.30.200.20:FF:000306">
    <property type="entry name" value="IKS protein kinase"/>
    <property type="match status" value="1"/>
</dbReference>